<proteinExistence type="predicted"/>
<organism evidence="1">
    <name type="scientific">uncultured Friedmanniella sp</name>
    <dbReference type="NCBI Taxonomy" id="335381"/>
    <lineage>
        <taxon>Bacteria</taxon>
        <taxon>Bacillati</taxon>
        <taxon>Actinomycetota</taxon>
        <taxon>Actinomycetes</taxon>
        <taxon>Propionibacteriales</taxon>
        <taxon>Nocardioidaceae</taxon>
        <taxon>Friedmanniella</taxon>
        <taxon>environmental samples</taxon>
    </lineage>
</organism>
<sequence length="46" mass="5284">MLLADFYARLGDPEPFWISPREALKSLRIVKDVYRQSYPDLGDAVA</sequence>
<dbReference type="AlphaFoldDB" id="A0A6J4KQT7"/>
<evidence type="ECO:0000313" key="1">
    <source>
        <dbReference type="EMBL" id="CAA9310956.1"/>
    </source>
</evidence>
<dbReference type="EMBL" id="CADCTS010000294">
    <property type="protein sequence ID" value="CAA9310956.1"/>
    <property type="molecule type" value="Genomic_DNA"/>
</dbReference>
<reference evidence="1" key="1">
    <citation type="submission" date="2020-02" db="EMBL/GenBank/DDBJ databases">
        <authorList>
            <person name="Meier V. D."/>
        </authorList>
    </citation>
    <scope>NUCLEOTIDE SEQUENCE</scope>
    <source>
        <strain evidence="1">AVDCRST_MAG48</strain>
    </source>
</reference>
<gene>
    <name evidence="1" type="ORF">AVDCRST_MAG48-2042</name>
</gene>
<accession>A0A6J4KQT7</accession>
<protein>
    <submittedName>
        <fullName evidence="1">Uncharacterized protein</fullName>
    </submittedName>
</protein>
<name>A0A6J4KQT7_9ACTN</name>